<feature type="signal peptide" evidence="2">
    <location>
        <begin position="1"/>
        <end position="29"/>
    </location>
</feature>
<keyword evidence="2" id="KW-0732">Signal</keyword>
<evidence type="ECO:0000313" key="3">
    <source>
        <dbReference type="EMBL" id="MCC2209198.1"/>
    </source>
</evidence>
<evidence type="ECO:0000256" key="1">
    <source>
        <dbReference type="SAM" id="MobiDB-lite"/>
    </source>
</evidence>
<name>A0AAE3J7X3_9FIRM</name>
<dbReference type="AlphaFoldDB" id="A0AAE3J7X3"/>
<dbReference type="EMBL" id="JAJEQM010000001">
    <property type="protein sequence ID" value="MCC2209198.1"/>
    <property type="molecule type" value="Genomic_DNA"/>
</dbReference>
<feature type="region of interest" description="Disordered" evidence="1">
    <location>
        <begin position="560"/>
        <end position="634"/>
    </location>
</feature>
<protein>
    <submittedName>
        <fullName evidence="3">PT domain-containing protein</fullName>
    </submittedName>
</protein>
<dbReference type="Proteomes" id="UP001198242">
    <property type="component" value="Unassembled WGS sequence"/>
</dbReference>
<feature type="chain" id="PRO_5042095451" evidence="2">
    <location>
        <begin position="30"/>
        <end position="719"/>
    </location>
</feature>
<accession>A0AAE3J7X3</accession>
<organism evidence="3 4">
    <name type="scientific">Hominilimicola fabiformis</name>
    <dbReference type="NCBI Taxonomy" id="2885356"/>
    <lineage>
        <taxon>Bacteria</taxon>
        <taxon>Bacillati</taxon>
        <taxon>Bacillota</taxon>
        <taxon>Clostridia</taxon>
        <taxon>Eubacteriales</taxon>
        <taxon>Oscillospiraceae</taxon>
        <taxon>Hominilimicola</taxon>
    </lineage>
</organism>
<dbReference type="RefSeq" id="WP_308455600.1">
    <property type="nucleotide sequence ID" value="NZ_JAJEQM010000001.1"/>
</dbReference>
<evidence type="ECO:0000256" key="2">
    <source>
        <dbReference type="SAM" id="SignalP"/>
    </source>
</evidence>
<gene>
    <name evidence="3" type="ORF">LKE05_00070</name>
</gene>
<comment type="caution">
    <text evidence="3">The sequence shown here is derived from an EMBL/GenBank/DDBJ whole genome shotgun (WGS) entry which is preliminary data.</text>
</comment>
<evidence type="ECO:0000313" key="4">
    <source>
        <dbReference type="Proteomes" id="UP001198242"/>
    </source>
</evidence>
<keyword evidence="4" id="KW-1185">Reference proteome</keyword>
<reference evidence="3 4" key="1">
    <citation type="submission" date="2021-10" db="EMBL/GenBank/DDBJ databases">
        <title>Anaerobic single-cell dispensing facilitates the cultivation of human gut bacteria.</title>
        <authorList>
            <person name="Afrizal A."/>
        </authorList>
    </citation>
    <scope>NUCLEOTIDE SEQUENCE [LARGE SCALE GENOMIC DNA]</scope>
    <source>
        <strain evidence="3 4">CLA-AA-H232</strain>
    </source>
</reference>
<feature type="compositionally biased region" description="Low complexity" evidence="1">
    <location>
        <begin position="560"/>
        <end position="613"/>
    </location>
</feature>
<feature type="compositionally biased region" description="Polar residues" evidence="1">
    <location>
        <begin position="615"/>
        <end position="631"/>
    </location>
</feature>
<proteinExistence type="predicted"/>
<sequence length="719" mass="75935">MKQKHLKRRIGTVIVAWIMLLSGSLPVSAAMLEITGTFGDRNVGKWLTAMVLSNNDTAVDPIPENITYITQEKIKSDGSFSLKLPIMQETDTFRSNLPINADTGKYFYVSSMNGSSDGTGSAASPVNTMQKAFELVEDGDTIVLLDTVRVSSWDTSKSLTVTGQNPITGVTEGGIDLTEIVSLRICGPVKFEKLKFVTKAAASMDEKANRIFACGNSLVMGEGLTMTEPIDILGGNSIGNTAESTDLTLLSGRYRRIYGGGWNSPVNGDTHIVIGGTVNSEYSVEDSSQNYYDSRVFGGGAYSGSEVAGETYITIKDNAAIAYVVGGGSGKGTDIKGGATHISIDGGRVMNVYGGTVDKTTVYEGDTYINMSGGSVEGIFGGSMSQTMTGNTRIAVSGGQVTRRIYGGCYNDWSGSWNSNFHVDGTTAVWVGGDARLITGEGLSSGNKDNSGIFAASRASSNLTTENSYLIFADGTYDKWKDKIGDVSGWSGTFKPYNDYLVKAGNGGTAILDNNTIGALDLTAEEGKIAFCNGQQTENGIYNIKDAETVIEFSQIAEVTPTPTASPTASPTTSPTAGPITEPTASPTASPTAGPITEPTASPTASPTAGPITEPTATPTVSSTPEQSAKLTENGAEVSADIALEKFEGGERVLAAVYNSDRQLVTAKIMEITENGNYKLNLDFTPIPTERYTIKLFVWKLHEMKPLNNGYSFGPLGGE</sequence>